<evidence type="ECO:0000313" key="2">
    <source>
        <dbReference type="EMBL" id="KAK7852607.1"/>
    </source>
</evidence>
<proteinExistence type="predicted"/>
<feature type="signal peptide" evidence="1">
    <location>
        <begin position="1"/>
        <end position="16"/>
    </location>
</feature>
<protein>
    <recommendedName>
        <fullName evidence="4">Secreted protein</fullName>
    </recommendedName>
</protein>
<evidence type="ECO:0008006" key="4">
    <source>
        <dbReference type="Google" id="ProtNLM"/>
    </source>
</evidence>
<feature type="non-terminal residue" evidence="2">
    <location>
        <position position="1"/>
    </location>
</feature>
<name>A0AAW0LNH6_QUESU</name>
<evidence type="ECO:0000256" key="1">
    <source>
        <dbReference type="SAM" id="SignalP"/>
    </source>
</evidence>
<sequence>EHTFLLFFFFLSLILSHQKTTFFFPRLPHQRTSTTEQIPFFFLIFLHFLIQFLTHNTHLTHLFLNQVIGPYRNSISQLVIGPHKVFS</sequence>
<reference evidence="2 3" key="1">
    <citation type="journal article" date="2018" name="Sci. Data">
        <title>The draft genome sequence of cork oak.</title>
        <authorList>
            <person name="Ramos A.M."/>
            <person name="Usie A."/>
            <person name="Barbosa P."/>
            <person name="Barros P.M."/>
            <person name="Capote T."/>
            <person name="Chaves I."/>
            <person name="Simoes F."/>
            <person name="Abreu I."/>
            <person name="Carrasquinho I."/>
            <person name="Faro C."/>
            <person name="Guimaraes J.B."/>
            <person name="Mendonca D."/>
            <person name="Nobrega F."/>
            <person name="Rodrigues L."/>
            <person name="Saibo N.J.M."/>
            <person name="Varela M.C."/>
            <person name="Egas C."/>
            <person name="Matos J."/>
            <person name="Miguel C.M."/>
            <person name="Oliveira M.M."/>
            <person name="Ricardo C.P."/>
            <person name="Goncalves S."/>
        </authorList>
    </citation>
    <scope>NUCLEOTIDE SEQUENCE [LARGE SCALE GENOMIC DNA]</scope>
    <source>
        <strain evidence="3">cv. HL8</strain>
        <tissue evidence="2">Leaves</tissue>
    </source>
</reference>
<dbReference type="AlphaFoldDB" id="A0AAW0LNH6"/>
<dbReference type="EMBL" id="PKMF04000074">
    <property type="protein sequence ID" value="KAK7852607.1"/>
    <property type="molecule type" value="Genomic_DNA"/>
</dbReference>
<keyword evidence="3" id="KW-1185">Reference proteome</keyword>
<comment type="caution">
    <text evidence="2">The sequence shown here is derived from an EMBL/GenBank/DDBJ whole genome shotgun (WGS) entry which is preliminary data.</text>
</comment>
<feature type="chain" id="PRO_5043362401" description="Secreted protein" evidence="1">
    <location>
        <begin position="17"/>
        <end position="87"/>
    </location>
</feature>
<gene>
    <name evidence="2" type="ORF">CFP56_038594</name>
</gene>
<dbReference type="Proteomes" id="UP000237347">
    <property type="component" value="Unassembled WGS sequence"/>
</dbReference>
<evidence type="ECO:0000313" key="3">
    <source>
        <dbReference type="Proteomes" id="UP000237347"/>
    </source>
</evidence>
<keyword evidence="1" id="KW-0732">Signal</keyword>
<organism evidence="2 3">
    <name type="scientific">Quercus suber</name>
    <name type="common">Cork oak</name>
    <dbReference type="NCBI Taxonomy" id="58331"/>
    <lineage>
        <taxon>Eukaryota</taxon>
        <taxon>Viridiplantae</taxon>
        <taxon>Streptophyta</taxon>
        <taxon>Embryophyta</taxon>
        <taxon>Tracheophyta</taxon>
        <taxon>Spermatophyta</taxon>
        <taxon>Magnoliopsida</taxon>
        <taxon>eudicotyledons</taxon>
        <taxon>Gunneridae</taxon>
        <taxon>Pentapetalae</taxon>
        <taxon>rosids</taxon>
        <taxon>fabids</taxon>
        <taxon>Fagales</taxon>
        <taxon>Fagaceae</taxon>
        <taxon>Quercus</taxon>
    </lineage>
</organism>
<accession>A0AAW0LNH6</accession>